<sequence length="271" mass="28486">MLTTKEVISNYVNLGVTKAKNSTVNLLLLSVVAGFFIALAGVAANTGTAGVENPSIAKVISAAIFPVGLGMVLCVTSELFTGDCLMFLSLFSKKITIAQLIRTLVIVYIGNLIGSIIIAWAVNYSGQIGAFNGSLAAYSIKIAVAKVKLDFGKAVVLGILCNFLVCIGVLMGQSATSLPGKIMGGFVPVFAFVAAGYEHSVANMYYIPAGLFAIQNPKYLELAQKAGIDVSNLNVSGFIHNLIPVTIGNIIGGVVFVAMIYYVIFLSNQEK</sequence>
<comment type="similarity">
    <text evidence="5">Belongs to the FNT transporter (TC 1.A.16) family.</text>
</comment>
<dbReference type="PANTHER" id="PTHR30520:SF6">
    <property type="entry name" value="FORMATE_NITRATE FAMILY TRANSPORTER (EUROFUNG)"/>
    <property type="match status" value="1"/>
</dbReference>
<gene>
    <name evidence="7" type="ORF">BBG48_006655</name>
</gene>
<dbReference type="AlphaFoldDB" id="A0A371IKV5"/>
<evidence type="ECO:0000256" key="3">
    <source>
        <dbReference type="ARBA" id="ARBA00022989"/>
    </source>
</evidence>
<name>A0A371IKV5_9FIRM</name>
<dbReference type="InterPro" id="IPR023271">
    <property type="entry name" value="Aquaporin-like"/>
</dbReference>
<dbReference type="Pfam" id="PF01226">
    <property type="entry name" value="Form_Nir_trans"/>
    <property type="match status" value="1"/>
</dbReference>
<evidence type="ECO:0000256" key="2">
    <source>
        <dbReference type="ARBA" id="ARBA00022692"/>
    </source>
</evidence>
<keyword evidence="4 6" id="KW-0472">Membrane</keyword>
<evidence type="ECO:0000256" key="1">
    <source>
        <dbReference type="ARBA" id="ARBA00004141"/>
    </source>
</evidence>
<evidence type="ECO:0000313" key="7">
    <source>
        <dbReference type="EMBL" id="RDY21104.1"/>
    </source>
</evidence>
<evidence type="ECO:0000256" key="5">
    <source>
        <dbReference type="ARBA" id="ARBA00049660"/>
    </source>
</evidence>
<evidence type="ECO:0000313" key="8">
    <source>
        <dbReference type="Proteomes" id="UP000093352"/>
    </source>
</evidence>
<proteinExistence type="inferred from homology"/>
<organism evidence="7 8">
    <name type="scientific">Criibacterium bergeronii</name>
    <dbReference type="NCBI Taxonomy" id="1871336"/>
    <lineage>
        <taxon>Bacteria</taxon>
        <taxon>Bacillati</taxon>
        <taxon>Bacillota</taxon>
        <taxon>Clostridia</taxon>
        <taxon>Peptostreptococcales</taxon>
        <taxon>Filifactoraceae</taxon>
        <taxon>Criibacterium</taxon>
    </lineage>
</organism>
<comment type="subcellular location">
    <subcellularLocation>
        <location evidence="1">Membrane</location>
        <topology evidence="1">Multi-pass membrane protein</topology>
    </subcellularLocation>
</comment>
<dbReference type="PANTHER" id="PTHR30520">
    <property type="entry name" value="FORMATE TRANSPORTER-RELATED"/>
    <property type="match status" value="1"/>
</dbReference>
<reference evidence="7 8" key="1">
    <citation type="journal article" date="2016" name="Genome Announc.">
        <title>Draft Genome Sequence of Criibacterium bergeronii gen. nov., sp. nov., Strain CCRI-22567T, Isolated from a Vaginal Sample from a Woman with Bacterial Vaginosis.</title>
        <authorList>
            <person name="Maheux A.F."/>
            <person name="Berube E."/>
            <person name="Boudreau D.K."/>
            <person name="Raymond F."/>
            <person name="Corbeil J."/>
            <person name="Roy P.H."/>
            <person name="Boissinot M."/>
            <person name="Omar R.F."/>
        </authorList>
    </citation>
    <scope>NUCLEOTIDE SEQUENCE [LARGE SCALE GENOMIC DNA]</scope>
    <source>
        <strain evidence="7 8">CCRI-22567</strain>
    </source>
</reference>
<feature type="transmembrane region" description="Helical" evidence="6">
    <location>
        <begin position="64"/>
        <end position="88"/>
    </location>
</feature>
<keyword evidence="3 6" id="KW-1133">Transmembrane helix</keyword>
<dbReference type="STRING" id="1871336.BBG48_08895"/>
<feature type="transmembrane region" description="Helical" evidence="6">
    <location>
        <begin position="242"/>
        <end position="265"/>
    </location>
</feature>
<dbReference type="Gene3D" id="1.20.1080.10">
    <property type="entry name" value="Glycerol uptake facilitator protein"/>
    <property type="match status" value="1"/>
</dbReference>
<dbReference type="GO" id="GO:0015499">
    <property type="term" value="F:formate transmembrane transporter activity"/>
    <property type="evidence" value="ECO:0007669"/>
    <property type="project" value="TreeGrafter"/>
</dbReference>
<feature type="transmembrane region" description="Helical" evidence="6">
    <location>
        <begin position="178"/>
        <end position="197"/>
    </location>
</feature>
<feature type="transmembrane region" description="Helical" evidence="6">
    <location>
        <begin position="100"/>
        <end position="122"/>
    </location>
</feature>
<dbReference type="EMBL" id="MBEW02000012">
    <property type="protein sequence ID" value="RDY21104.1"/>
    <property type="molecule type" value="Genomic_DNA"/>
</dbReference>
<comment type="caution">
    <text evidence="7">The sequence shown here is derived from an EMBL/GenBank/DDBJ whole genome shotgun (WGS) entry which is preliminary data.</text>
</comment>
<dbReference type="RefSeq" id="WP_068913032.1">
    <property type="nucleotide sequence ID" value="NZ_MBEW02000012.1"/>
</dbReference>
<evidence type="ECO:0000256" key="4">
    <source>
        <dbReference type="ARBA" id="ARBA00023136"/>
    </source>
</evidence>
<protein>
    <submittedName>
        <fullName evidence="7">Formate/nitrite transporter family protein</fullName>
    </submittedName>
</protein>
<keyword evidence="2 6" id="KW-0812">Transmembrane</keyword>
<feature type="transmembrane region" description="Helical" evidence="6">
    <location>
        <begin position="26"/>
        <end position="44"/>
    </location>
</feature>
<dbReference type="GO" id="GO:0005886">
    <property type="term" value="C:plasma membrane"/>
    <property type="evidence" value="ECO:0007669"/>
    <property type="project" value="TreeGrafter"/>
</dbReference>
<keyword evidence="8" id="KW-1185">Reference proteome</keyword>
<dbReference type="InterPro" id="IPR000292">
    <property type="entry name" value="For/NO2_transpt"/>
</dbReference>
<evidence type="ECO:0000256" key="6">
    <source>
        <dbReference type="SAM" id="Phobius"/>
    </source>
</evidence>
<accession>A0A371IKV5</accession>
<feature type="transmembrane region" description="Helical" evidence="6">
    <location>
        <begin position="151"/>
        <end position="171"/>
    </location>
</feature>
<dbReference type="Proteomes" id="UP000093352">
    <property type="component" value="Unassembled WGS sequence"/>
</dbReference>